<proteinExistence type="predicted"/>
<dbReference type="AlphaFoldDB" id="A0A917JCF3"/>
<dbReference type="EMBL" id="BMDO01000018">
    <property type="protein sequence ID" value="GGI52768.1"/>
    <property type="molecule type" value="Genomic_DNA"/>
</dbReference>
<dbReference type="Gene3D" id="3.40.50.1110">
    <property type="entry name" value="SGNH hydrolase"/>
    <property type="match status" value="1"/>
</dbReference>
<evidence type="ECO:0000313" key="5">
    <source>
        <dbReference type="Proteomes" id="UP000662074"/>
    </source>
</evidence>
<dbReference type="GO" id="GO:0052689">
    <property type="term" value="F:carboxylic ester hydrolase activity"/>
    <property type="evidence" value="ECO:0007669"/>
    <property type="project" value="InterPro"/>
</dbReference>
<accession>A0A917JCF3</accession>
<dbReference type="InterPro" id="IPR052762">
    <property type="entry name" value="PCW_deacetylase/CE"/>
</dbReference>
<feature type="chain" id="PRO_5036895962" evidence="1">
    <location>
        <begin position="21"/>
        <end position="358"/>
    </location>
</feature>
<dbReference type="Gene3D" id="2.60.120.260">
    <property type="entry name" value="Galactose-binding domain-like"/>
    <property type="match status" value="1"/>
</dbReference>
<reference evidence="4" key="1">
    <citation type="journal article" date="2014" name="Int. J. Syst. Evol. Microbiol.">
        <title>Complete genome sequence of Corynebacterium casei LMG S-19264T (=DSM 44701T), isolated from a smear-ripened cheese.</title>
        <authorList>
            <consortium name="US DOE Joint Genome Institute (JGI-PGF)"/>
            <person name="Walter F."/>
            <person name="Albersmeier A."/>
            <person name="Kalinowski J."/>
            <person name="Ruckert C."/>
        </authorList>
    </citation>
    <scope>NUCLEOTIDE SEQUENCE</scope>
    <source>
        <strain evidence="4">CCM 8711</strain>
    </source>
</reference>
<dbReference type="InterPro" id="IPR036514">
    <property type="entry name" value="SGNH_hydro_sf"/>
</dbReference>
<name>A0A917JCF3_9SPHI</name>
<dbReference type="InterPro" id="IPR013830">
    <property type="entry name" value="SGNH_hydro"/>
</dbReference>
<dbReference type="RefSeq" id="WP_188418912.1">
    <property type="nucleotide sequence ID" value="NZ_BMDO01000018.1"/>
</dbReference>
<protein>
    <submittedName>
        <fullName evidence="4">Acetylxylan esterase</fullName>
    </submittedName>
</protein>
<dbReference type="InterPro" id="IPR040794">
    <property type="entry name" value="CE2_N"/>
</dbReference>
<dbReference type="InterPro" id="IPR037461">
    <property type="entry name" value="CtCE2-like_dom"/>
</dbReference>
<dbReference type="PANTHER" id="PTHR37834:SF2">
    <property type="entry name" value="ESTERASE, SGNH HYDROLASE-TYPE"/>
    <property type="match status" value="1"/>
</dbReference>
<dbReference type="Pfam" id="PF17996">
    <property type="entry name" value="CE2_N"/>
    <property type="match status" value="1"/>
</dbReference>
<evidence type="ECO:0000256" key="1">
    <source>
        <dbReference type="SAM" id="SignalP"/>
    </source>
</evidence>
<dbReference type="PROSITE" id="PS51257">
    <property type="entry name" value="PROKAR_LIPOPROTEIN"/>
    <property type="match status" value="1"/>
</dbReference>
<feature type="signal peptide" evidence="1">
    <location>
        <begin position="1"/>
        <end position="20"/>
    </location>
</feature>
<gene>
    <name evidence="4" type="ORF">GCM10011425_39800</name>
</gene>
<dbReference type="Proteomes" id="UP000662074">
    <property type="component" value="Unassembled WGS sequence"/>
</dbReference>
<comment type="caution">
    <text evidence="4">The sequence shown here is derived from an EMBL/GenBank/DDBJ whole genome shotgun (WGS) entry which is preliminary data.</text>
</comment>
<feature type="domain" description="Carbohydrate esterase 2 N-terminal" evidence="3">
    <location>
        <begin position="33"/>
        <end position="139"/>
    </location>
</feature>
<dbReference type="SUPFAM" id="SSF52266">
    <property type="entry name" value="SGNH hydrolase"/>
    <property type="match status" value="1"/>
</dbReference>
<evidence type="ECO:0000313" key="4">
    <source>
        <dbReference type="EMBL" id="GGI52768.1"/>
    </source>
</evidence>
<evidence type="ECO:0000259" key="2">
    <source>
        <dbReference type="Pfam" id="PF13472"/>
    </source>
</evidence>
<organism evidence="4 5">
    <name type="scientific">Mucilaginibacter galii</name>
    <dbReference type="NCBI Taxonomy" id="2005073"/>
    <lineage>
        <taxon>Bacteria</taxon>
        <taxon>Pseudomonadati</taxon>
        <taxon>Bacteroidota</taxon>
        <taxon>Sphingobacteriia</taxon>
        <taxon>Sphingobacteriales</taxon>
        <taxon>Sphingobacteriaceae</taxon>
        <taxon>Mucilaginibacter</taxon>
    </lineage>
</organism>
<keyword evidence="5" id="KW-1185">Reference proteome</keyword>
<keyword evidence="1" id="KW-0732">Signal</keyword>
<dbReference type="CDD" id="cd01831">
    <property type="entry name" value="Endoglucanase_E_like"/>
    <property type="match status" value="1"/>
</dbReference>
<dbReference type="Pfam" id="PF13472">
    <property type="entry name" value="Lipase_GDSL_2"/>
    <property type="match status" value="1"/>
</dbReference>
<evidence type="ECO:0000259" key="3">
    <source>
        <dbReference type="Pfam" id="PF17996"/>
    </source>
</evidence>
<feature type="domain" description="SGNH hydrolase-type esterase" evidence="2">
    <location>
        <begin position="148"/>
        <end position="319"/>
    </location>
</feature>
<sequence>MRIHLSSLLLTLLITSSCFAQQAVKNNDSHIHYMGRVDVQANKSMLSWPGTSLKIHFNGTGVKAILKDEYGQNFYNIIIDGKVTQKINLDTAKHEYTLAANLPAGAHSLELFKLTEWDKGKSWFYGFDLDANTQLLAAPETKKRKIEFFGNSITCGYAVLDTTGKDRGTAEFEDNYQSYAAITSRYFDAEYHCTAKSGIGVLVSWFPLIMPEMYNRLDATDPRSRWDFKKYTPDVVVVNLFQNDSWIVTQPQNAQFQARFGTTAPTPQDIVKAYEAFIKTLRKTYPKAQIICALGNMDATRKGSAWPGYVEQAVKNLNDKQIYTRMFPYKNTSGHPRVKEQQAMATDLIGFIEKTVKW</sequence>
<dbReference type="PANTHER" id="PTHR37834">
    <property type="entry name" value="GDSL-LIKE LIPASE/ACYLHYDROLASE DOMAIN PROTEIN (AFU_ORTHOLOGUE AFUA_2G00620)"/>
    <property type="match status" value="1"/>
</dbReference>
<reference evidence="4" key="2">
    <citation type="submission" date="2020-09" db="EMBL/GenBank/DDBJ databases">
        <authorList>
            <person name="Sun Q."/>
            <person name="Sedlacek I."/>
        </authorList>
    </citation>
    <scope>NUCLEOTIDE SEQUENCE</scope>
    <source>
        <strain evidence="4">CCM 8711</strain>
    </source>
</reference>